<protein>
    <submittedName>
        <fullName evidence="2">DUF6268 family outer membrane beta-barrel protein</fullName>
    </submittedName>
</protein>
<dbReference type="Pfam" id="PF19783">
    <property type="entry name" value="DUF6268"/>
    <property type="match status" value="1"/>
</dbReference>
<name>A0ABZ2UEG1_9FLAO</name>
<gene>
    <name evidence="2" type="ORF">AABD74_00300</name>
</gene>
<evidence type="ECO:0000313" key="2">
    <source>
        <dbReference type="EMBL" id="WYZ19917.1"/>
    </source>
</evidence>
<accession>A0ABZ2UEG1</accession>
<evidence type="ECO:0000259" key="1">
    <source>
        <dbReference type="Pfam" id="PF19783"/>
    </source>
</evidence>
<evidence type="ECO:0000313" key="3">
    <source>
        <dbReference type="Proteomes" id="UP001623852"/>
    </source>
</evidence>
<dbReference type="InterPro" id="IPR046235">
    <property type="entry name" value="DUF6268"/>
</dbReference>
<proteinExistence type="predicted"/>
<dbReference type="EMBL" id="CP150845">
    <property type="protein sequence ID" value="WYZ19917.1"/>
    <property type="molecule type" value="Genomic_DNA"/>
</dbReference>
<dbReference type="RefSeq" id="WP_406844346.1">
    <property type="nucleotide sequence ID" value="NZ_CP150845.1"/>
</dbReference>
<feature type="domain" description="DUF6268" evidence="1">
    <location>
        <begin position="79"/>
        <end position="290"/>
    </location>
</feature>
<sequence length="297" mass="34483">MEKINLVILVFLFSRSIKAQEKNEFFSLNYSLAAPAEFKKSNSEMRFSSLDTYLITPTINAGIKIKINNIFSYRFTEYDFSKEKNTSDELKQQLTDAKWSVLFRYNFNERQYLFVLPQIIFRSDLQNKFSSKDFFPAIYAIFYHTSKKNSRLKIGYGLAYSRDYFKNNLTPLLAFSYESERLYFEAILPGNAQLTFLPNPAWEYGVVINLDTAVYKSDSSTNPETEYLRTLNIPLLLNVSRRIDGILWINAKAGVSLIKNYGALDTHFDLIENQNTSLNPSPYFSIGLSMRLNENKK</sequence>
<keyword evidence="3" id="KW-1185">Reference proteome</keyword>
<reference evidence="2 3" key="1">
    <citation type="submission" date="2024-03" db="EMBL/GenBank/DDBJ databases">
        <title>Flavobacterium soyae.</title>
        <authorList>
            <person name="Zheng W."/>
        </authorList>
    </citation>
    <scope>NUCLEOTIDE SEQUENCE [LARGE SCALE GENOMIC DNA]</scope>
    <source>
        <strain evidence="2 3">55</strain>
    </source>
</reference>
<organism evidence="2 3">
    <name type="scientific">Flavobacterium soyae</name>
    <dbReference type="NCBI Taxonomy" id="2903098"/>
    <lineage>
        <taxon>Bacteria</taxon>
        <taxon>Pseudomonadati</taxon>
        <taxon>Bacteroidota</taxon>
        <taxon>Flavobacteriia</taxon>
        <taxon>Flavobacteriales</taxon>
        <taxon>Flavobacteriaceae</taxon>
        <taxon>Flavobacterium</taxon>
    </lineage>
</organism>
<dbReference type="Proteomes" id="UP001623852">
    <property type="component" value="Chromosome"/>
</dbReference>